<evidence type="ECO:0000256" key="5">
    <source>
        <dbReference type="SAM" id="Phobius"/>
    </source>
</evidence>
<gene>
    <name evidence="6" type="ORF">KL86CLO1_13230</name>
</gene>
<keyword evidence="1" id="KW-1003">Cell membrane</keyword>
<protein>
    <submittedName>
        <fullName evidence="6">Putative sporulation protein YtaF</fullName>
    </submittedName>
</protein>
<feature type="transmembrane region" description="Helical" evidence="5">
    <location>
        <begin position="41"/>
        <end position="62"/>
    </location>
</feature>
<dbReference type="PANTHER" id="PTHR35529">
    <property type="entry name" value="MANGANESE EFFLUX PUMP MNTP-RELATED"/>
    <property type="match status" value="1"/>
</dbReference>
<feature type="transmembrane region" description="Helical" evidence="5">
    <location>
        <begin position="6"/>
        <end position="29"/>
    </location>
</feature>
<evidence type="ECO:0000256" key="2">
    <source>
        <dbReference type="ARBA" id="ARBA00022692"/>
    </source>
</evidence>
<evidence type="ECO:0000256" key="4">
    <source>
        <dbReference type="ARBA" id="ARBA00023136"/>
    </source>
</evidence>
<feature type="transmembrane region" description="Helical" evidence="5">
    <location>
        <begin position="68"/>
        <end position="87"/>
    </location>
</feature>
<sequence>MDVFSELLAGLLFSMACNLDTVLLAMGYAAKGIRPPAAGSLIIAAVTTGITWASLALGALGAELLDGGFSHLVGGLVLVGIGAWFLLDCLRRMGKADEEGNTAPPGVWAWVTLAAALAANNAGVGVAAGVSGLSPVLASGCNFAVTLLFLRLGRALGSGALGRFLGKYALPISGVLLIVLGLWEAFF</sequence>
<proteinExistence type="predicted"/>
<keyword evidence="2 5" id="KW-0812">Transmembrane</keyword>
<keyword evidence="4 5" id="KW-0472">Membrane</keyword>
<evidence type="ECO:0000256" key="1">
    <source>
        <dbReference type="ARBA" id="ARBA00022475"/>
    </source>
</evidence>
<accession>A0A212KIA8</accession>
<evidence type="ECO:0000256" key="3">
    <source>
        <dbReference type="ARBA" id="ARBA00022989"/>
    </source>
</evidence>
<keyword evidence="3 5" id="KW-1133">Transmembrane helix</keyword>
<dbReference type="EMBL" id="FLUN01000001">
    <property type="protein sequence ID" value="SBW11305.1"/>
    <property type="molecule type" value="Genomic_DNA"/>
</dbReference>
<dbReference type="InterPro" id="IPR003810">
    <property type="entry name" value="Mntp/YtaF"/>
</dbReference>
<organism evidence="6">
    <name type="scientific">uncultured Eubacteriales bacterium</name>
    <dbReference type="NCBI Taxonomy" id="172733"/>
    <lineage>
        <taxon>Bacteria</taxon>
        <taxon>Bacillati</taxon>
        <taxon>Bacillota</taxon>
        <taxon>Clostridia</taxon>
        <taxon>Eubacteriales</taxon>
        <taxon>environmental samples</taxon>
    </lineage>
</organism>
<name>A0A212KIA8_9FIRM</name>
<dbReference type="PANTHER" id="PTHR35529:SF2">
    <property type="entry name" value="SPORULATION PROTEIN YTAF-RELATED"/>
    <property type="match status" value="1"/>
</dbReference>
<feature type="transmembrane region" description="Helical" evidence="5">
    <location>
        <begin position="165"/>
        <end position="183"/>
    </location>
</feature>
<feature type="transmembrane region" description="Helical" evidence="5">
    <location>
        <begin position="136"/>
        <end position="153"/>
    </location>
</feature>
<evidence type="ECO:0000313" key="6">
    <source>
        <dbReference type="EMBL" id="SBW11305.1"/>
    </source>
</evidence>
<dbReference type="AlphaFoldDB" id="A0A212KIA8"/>
<reference evidence="6" key="1">
    <citation type="submission" date="2016-04" db="EMBL/GenBank/DDBJ databases">
        <authorList>
            <person name="Evans L.H."/>
            <person name="Alamgir A."/>
            <person name="Owens N."/>
            <person name="Weber N.D."/>
            <person name="Virtaneva K."/>
            <person name="Barbian K."/>
            <person name="Babar A."/>
            <person name="Rosenke K."/>
        </authorList>
    </citation>
    <scope>NUCLEOTIDE SEQUENCE</scope>
    <source>
        <strain evidence="6">86</strain>
    </source>
</reference>